<dbReference type="SUPFAM" id="SSF47954">
    <property type="entry name" value="Cyclin-like"/>
    <property type="match status" value="1"/>
</dbReference>
<dbReference type="eggNOG" id="KOG1674">
    <property type="taxonomic scope" value="Eukaryota"/>
</dbReference>
<dbReference type="Pfam" id="PF08613">
    <property type="entry name" value="Cyclin"/>
    <property type="match status" value="1"/>
</dbReference>
<gene>
    <name evidence="6" type="ORF">AMTR_s00106p00124350</name>
</gene>
<evidence type="ECO:0000256" key="1">
    <source>
        <dbReference type="ARBA" id="ARBA00007215"/>
    </source>
</evidence>
<dbReference type="OMA" id="STNIFYC"/>
<evidence type="ECO:0000256" key="5">
    <source>
        <dbReference type="PIRNR" id="PIRNR027110"/>
    </source>
</evidence>
<dbReference type="GO" id="GO:0019901">
    <property type="term" value="F:protein kinase binding"/>
    <property type="evidence" value="ECO:0007669"/>
    <property type="project" value="UniProtKB-UniRule"/>
</dbReference>
<protein>
    <recommendedName>
        <fullName evidence="5">Cyclin</fullName>
    </recommendedName>
</protein>
<dbReference type="InterPro" id="IPR036915">
    <property type="entry name" value="Cyclin-like_sf"/>
</dbReference>
<accession>W1NTG3</accession>
<dbReference type="InterPro" id="IPR013922">
    <property type="entry name" value="Cyclin_PHO80-like"/>
</dbReference>
<evidence type="ECO:0000313" key="6">
    <source>
        <dbReference type="EMBL" id="ERN00747.1"/>
    </source>
</evidence>
<dbReference type="PIRSF" id="PIRSF027110">
    <property type="entry name" value="PREG"/>
    <property type="match status" value="1"/>
</dbReference>
<dbReference type="PANTHER" id="PTHR15615">
    <property type="match status" value="1"/>
</dbReference>
<sequence length="220" mass="25070">MSLSCHKLLTDIYTFSSDEDGSTPLVISVLASLLERAMARTQRIQVSSNSSLIAGFRSFDSQHGLEITVQSFLERIFRHTRLSSSVFVVAYAYIDRLCQFHPGFRISCRNVHRLLITTVMVASKFVEDMNYKNSYFARVGGLRIREMNALEVDFLFLMKFKLQVSIKVFESYCSHLEREVAMGGGYQIERTLNKLMCGGEIASKSRCEEHELKKRPSIVG</sequence>
<dbReference type="InterPro" id="IPR012389">
    <property type="entry name" value="Cyclin_P/U"/>
</dbReference>
<evidence type="ECO:0000256" key="3">
    <source>
        <dbReference type="ARBA" id="ARBA00023127"/>
    </source>
</evidence>
<dbReference type="GO" id="GO:0051301">
    <property type="term" value="P:cell division"/>
    <property type="evidence" value="ECO:0007669"/>
    <property type="project" value="UniProtKB-UniRule"/>
</dbReference>
<keyword evidence="2" id="KW-0132">Cell division</keyword>
<dbReference type="OrthoDB" id="337735at2759"/>
<dbReference type="EMBL" id="KI394815">
    <property type="protein sequence ID" value="ERN00747.1"/>
    <property type="molecule type" value="Genomic_DNA"/>
</dbReference>
<dbReference type="AlphaFoldDB" id="W1NTG3"/>
<keyword evidence="7" id="KW-1185">Reference proteome</keyword>
<evidence type="ECO:0000256" key="4">
    <source>
        <dbReference type="ARBA" id="ARBA00023306"/>
    </source>
</evidence>
<dbReference type="Proteomes" id="UP000017836">
    <property type="component" value="Unassembled WGS sequence"/>
</dbReference>
<dbReference type="KEGG" id="atr:18428819"/>
<proteinExistence type="inferred from homology"/>
<dbReference type="STRING" id="13333.W1NTG3"/>
<name>W1NTG3_AMBTC</name>
<comment type="similarity">
    <text evidence="1">Belongs to the cyclin family. Cyclin U/P subfamily.</text>
</comment>
<reference evidence="7" key="1">
    <citation type="journal article" date="2013" name="Science">
        <title>The Amborella genome and the evolution of flowering plants.</title>
        <authorList>
            <consortium name="Amborella Genome Project"/>
        </authorList>
    </citation>
    <scope>NUCLEOTIDE SEQUENCE [LARGE SCALE GENOMIC DNA]</scope>
</reference>
<dbReference type="Gene3D" id="1.10.472.10">
    <property type="entry name" value="Cyclin-like"/>
    <property type="match status" value="1"/>
</dbReference>
<keyword evidence="3 5" id="KW-0195">Cyclin</keyword>
<keyword evidence="4" id="KW-0131">Cell cycle</keyword>
<dbReference type="Gramene" id="ERN00747">
    <property type="protein sequence ID" value="ERN00747"/>
    <property type="gene ID" value="AMTR_s00106p00124350"/>
</dbReference>
<organism evidence="6 7">
    <name type="scientific">Amborella trichopoda</name>
    <dbReference type="NCBI Taxonomy" id="13333"/>
    <lineage>
        <taxon>Eukaryota</taxon>
        <taxon>Viridiplantae</taxon>
        <taxon>Streptophyta</taxon>
        <taxon>Embryophyta</taxon>
        <taxon>Tracheophyta</taxon>
        <taxon>Spermatophyta</taxon>
        <taxon>Magnoliopsida</taxon>
        <taxon>Amborellales</taxon>
        <taxon>Amborellaceae</taxon>
        <taxon>Amborella</taxon>
    </lineage>
</organism>
<evidence type="ECO:0000313" key="7">
    <source>
        <dbReference type="Proteomes" id="UP000017836"/>
    </source>
</evidence>
<dbReference type="HOGENOM" id="CLU_057371_0_1_1"/>
<evidence type="ECO:0000256" key="2">
    <source>
        <dbReference type="ARBA" id="ARBA00022618"/>
    </source>
</evidence>
<dbReference type="PANTHER" id="PTHR15615:SF15">
    <property type="entry name" value="CYCLIN-U2-1"/>
    <property type="match status" value="1"/>
</dbReference>